<evidence type="ECO:0000256" key="19">
    <source>
        <dbReference type="PIRNR" id="PIRNR003407"/>
    </source>
</evidence>
<dbReference type="HAMAP" id="MF_04004">
    <property type="entry name" value="PPV_E7"/>
    <property type="match status" value="1"/>
</dbReference>
<accession>C3PU81</accession>
<feature type="short sequence motif" description="Nuclear export signal" evidence="18">
    <location>
        <begin position="80"/>
        <end position="88"/>
    </location>
</feature>
<evidence type="ECO:0000256" key="10">
    <source>
        <dbReference type="ARBA" id="ARBA00023015"/>
    </source>
</evidence>
<keyword evidence="4 18" id="KW-0945">Host-virus interaction</keyword>
<dbReference type="InterPro" id="IPR000148">
    <property type="entry name" value="Papilloma_E7"/>
</dbReference>
<keyword evidence="13 18" id="KW-0804">Transcription</keyword>
<evidence type="ECO:0000256" key="16">
    <source>
        <dbReference type="ARBA" id="ARBA00023280"/>
    </source>
</evidence>
<evidence type="ECO:0000256" key="5">
    <source>
        <dbReference type="ARBA" id="ARBA00022632"/>
    </source>
</evidence>
<comment type="function">
    <text evidence="18">Plays a role in viral genome replication by driving entry of quiescent cells into the cell cycle. Stimulation of progression from G1 to S phase allows the virus to efficiently use the cellular DNA replicating machinery to achieve viral genome replication. E7 protein has both transforming and trans-activating activities. Induces the disassembly of the E2F1 transcription factor from RB1, with subsequent transcriptional activation of E2F1-regulated S-phase genes. Interferes with host histone deacetylation mediated by HDAC1 and HDAC2, leading to transcription activation. Plays also a role in the inhibition of both antiviral and antiproliferative functions of host interferon alpha. Interaction with host TMEM173/STING impairs the ability of TMEM173/STING to sense cytosolic DNA and promote the production of type I interferon (IFN-alpha and IFN-beta).</text>
</comment>
<keyword evidence="9 18" id="KW-0862">Zinc</keyword>
<dbReference type="GO" id="GO:0039502">
    <property type="term" value="P:symbiont-mediated suppression of host type I interferon-mediated signaling pathway"/>
    <property type="evidence" value="ECO:0007669"/>
    <property type="project" value="UniProtKB-UniRule"/>
</dbReference>
<keyword evidence="2 18" id="KW-0244">Early protein</keyword>
<gene>
    <name evidence="18 20" type="primary">E7</name>
</gene>
<evidence type="ECO:0000256" key="18">
    <source>
        <dbReference type="HAMAP-Rule" id="MF_04004"/>
    </source>
</evidence>
<dbReference type="GO" id="GO:0006351">
    <property type="term" value="P:DNA-templated transcription"/>
    <property type="evidence" value="ECO:0007669"/>
    <property type="project" value="UniProtKB-UniRule"/>
</dbReference>
<evidence type="ECO:0000256" key="11">
    <source>
        <dbReference type="ARBA" id="ARBA00023125"/>
    </source>
</evidence>
<dbReference type="Gene3D" id="3.30.160.330">
    <property type="match status" value="1"/>
</dbReference>
<evidence type="ECO:0000256" key="13">
    <source>
        <dbReference type="ARBA" id="ARBA00023163"/>
    </source>
</evidence>
<dbReference type="GO" id="GO:0030430">
    <property type="term" value="C:host cell cytoplasm"/>
    <property type="evidence" value="ECO:0007669"/>
    <property type="project" value="UniProtKB-SubCell"/>
</dbReference>
<keyword evidence="3 18" id="KW-1048">Host nucleus</keyword>
<dbReference type="EMBL" id="EF558840">
    <property type="protein sequence ID" value="ABX56078.1"/>
    <property type="molecule type" value="Genomic_DNA"/>
</dbReference>
<comment type="PTM">
    <text evidence="18">Highly phosphorylated.</text>
</comment>
<keyword evidence="8 18" id="KW-1114">Inhibition of host interferon signaling pathway by virus</keyword>
<evidence type="ECO:0000256" key="3">
    <source>
        <dbReference type="ARBA" id="ARBA00022562"/>
    </source>
</evidence>
<keyword evidence="11 18" id="KW-0238">DNA-binding</keyword>
<comment type="caution">
    <text evidence="18">Lacks conserved residue(s) required for the propagation of feature annotation.</text>
</comment>
<comment type="domain">
    <text evidence="18">The E7 terminal domain is an intrinsically disordered domain, whose flexibility and conformational transitions confer target adaptability to the oncoprotein. It allows adaptation to a variety of protein targets and exposes the PEST degradation sequence that regulates its turnover in the cell.</text>
</comment>
<feature type="zinc finger region" evidence="18">
    <location>
        <begin position="62"/>
        <end position="98"/>
    </location>
</feature>
<evidence type="ECO:0000256" key="2">
    <source>
        <dbReference type="ARBA" id="ARBA00022518"/>
    </source>
</evidence>
<dbReference type="GO" id="GO:0003677">
    <property type="term" value="F:DNA binding"/>
    <property type="evidence" value="ECO:0007669"/>
    <property type="project" value="UniProtKB-UniRule"/>
</dbReference>
<evidence type="ECO:0000256" key="6">
    <source>
        <dbReference type="ARBA" id="ARBA00022723"/>
    </source>
</evidence>
<evidence type="ECO:0000313" key="21">
    <source>
        <dbReference type="Proteomes" id="UP000095890"/>
    </source>
</evidence>
<dbReference type="GO" id="GO:0019904">
    <property type="term" value="F:protein domain specific binding"/>
    <property type="evidence" value="ECO:0007669"/>
    <property type="project" value="UniProtKB-UniRule"/>
</dbReference>
<evidence type="ECO:0000256" key="4">
    <source>
        <dbReference type="ARBA" id="ARBA00022581"/>
    </source>
</evidence>
<keyword evidence="12 18" id="KW-0010">Activator</keyword>
<evidence type="ECO:0000256" key="14">
    <source>
        <dbReference type="ARBA" id="ARBA00023200"/>
    </source>
</evidence>
<comment type="subunit">
    <text evidence="18">Homodimer. Homooligomer. Interacts with host RB1; this interaction induces dissociation of RB1-E2F1 complex thereby disrupting RB1 activity. Interacts with host EP300; this interaction represses EP300 transcriptional activity. Interacts with protein E2; this interaction inhibits E7 oncogenic activity. Interacts with host TMEM173/STING; this interaction impairs the ability of TMEM173/STING to sense cytosolic DNA and promote the production of type I interferon (IFN-alpha and IFN-beta).</text>
</comment>
<dbReference type="GO" id="GO:0008270">
    <property type="term" value="F:zinc ion binding"/>
    <property type="evidence" value="ECO:0007669"/>
    <property type="project" value="UniProtKB-KW"/>
</dbReference>
<proteinExistence type="inferred from homology"/>
<sequence>MIGPKPTLQDIVLTSQPEPQPEPVDLMCHEHLSDSSEDEDEIDHHYEDRLEEQQLYRILSACAHCGSAVRLVVSSTHSEVQVLQQLLMGNLEIVCPSCAGRA</sequence>
<name>C3PU81_RHPV1</name>
<dbReference type="GO" id="GO:0042025">
    <property type="term" value="C:host cell nucleus"/>
    <property type="evidence" value="ECO:0007669"/>
    <property type="project" value="UniProtKB-SubCell"/>
</dbReference>
<dbReference type="PIRSF" id="PIRSF003407">
    <property type="entry name" value="Papvi_E7"/>
    <property type="match status" value="1"/>
</dbReference>
<comment type="function">
    <text evidence="19">E7 protein has both transforming and trans-activating activities.</text>
</comment>
<evidence type="ECO:0000256" key="12">
    <source>
        <dbReference type="ARBA" id="ARBA00023159"/>
    </source>
</evidence>
<keyword evidence="5 18" id="KW-1090">Inhibition of host innate immune response by virus</keyword>
<evidence type="ECO:0000256" key="9">
    <source>
        <dbReference type="ARBA" id="ARBA00022833"/>
    </source>
</evidence>
<evidence type="ECO:0000256" key="7">
    <source>
        <dbReference type="ARBA" id="ARBA00022771"/>
    </source>
</evidence>
<keyword evidence="10 18" id="KW-0805">Transcription regulation</keyword>
<evidence type="ECO:0000313" key="20">
    <source>
        <dbReference type="EMBL" id="ABX56078.1"/>
    </source>
</evidence>
<evidence type="ECO:0000256" key="17">
    <source>
        <dbReference type="ARBA" id="ARBA00023309"/>
    </source>
</evidence>
<feature type="short sequence motif" description="LXCXE motif; interaction with host RB1 and TMEM173/STING" evidence="18">
    <location>
        <begin position="26"/>
        <end position="30"/>
    </location>
</feature>
<evidence type="ECO:0000256" key="15">
    <source>
        <dbReference type="ARBA" id="ARBA00023258"/>
    </source>
</evidence>
<dbReference type="GO" id="GO:0052170">
    <property type="term" value="P:symbiont-mediated suppression of host innate immune response"/>
    <property type="evidence" value="ECO:0007669"/>
    <property type="project" value="UniProtKB-KW"/>
</dbReference>
<protein>
    <recommendedName>
        <fullName evidence="18 19">Protein E7</fullName>
    </recommendedName>
</protein>
<keyword evidence="1 18" id="KW-1121">Modulation of host cell cycle by virus</keyword>
<keyword evidence="16 18" id="KW-0899">Viral immunoevasion</keyword>
<keyword evidence="6 18" id="KW-0479">Metal-binding</keyword>
<dbReference type="SUPFAM" id="SSF161234">
    <property type="entry name" value="E7 C-terminal domain-like"/>
    <property type="match status" value="1"/>
</dbReference>
<dbReference type="Proteomes" id="UP000095890">
    <property type="component" value="Segment"/>
</dbReference>
<keyword evidence="7 18" id="KW-0863">Zinc-finger</keyword>
<evidence type="ECO:0000256" key="8">
    <source>
        <dbReference type="ARBA" id="ARBA00022830"/>
    </source>
</evidence>
<comment type="subcellular location">
    <subcellularLocation>
        <location evidence="18">Host cytoplasm</location>
    </subcellularLocation>
    <subcellularLocation>
        <location evidence="18">Host nucleus</location>
    </subcellularLocation>
    <text evidence="18">Predominantly found in the host nucleus.</text>
</comment>
<organism evidence="20 21">
    <name type="scientific">Macaca fascicularis papillomavirus 6</name>
    <dbReference type="NCBI Taxonomy" id="471184"/>
    <lineage>
        <taxon>Viruses</taxon>
        <taxon>Monodnaviria</taxon>
        <taxon>Shotokuvirae</taxon>
        <taxon>Cossaviricota</taxon>
        <taxon>Papovaviricetes</taxon>
        <taxon>Zurhausenvirales</taxon>
        <taxon>Papillomaviridae</taxon>
        <taxon>Firstpapillomavirinae</taxon>
        <taxon>Alphapapillomavirus</taxon>
        <taxon>Rhesus papillomavirus type 1</taxon>
    </lineage>
</organism>
<dbReference type="Pfam" id="PF00527">
    <property type="entry name" value="E7"/>
    <property type="match status" value="1"/>
</dbReference>
<reference evidence="20 21" key="1">
    <citation type="journal article" date="2009" name="Virology">
        <title>Genomic diversity and interspecies host infection of alpha12 Macaca fascicularis papillomaviruses (MfPVs).</title>
        <authorList>
            <person name="Chen Z."/>
            <person name="van Doorslaer K."/>
            <person name="Desalle R."/>
            <person name="Wood C.E."/>
            <person name="Kaplan J.R."/>
            <person name="Wagner J.D."/>
            <person name="Burk R.D."/>
        </authorList>
    </citation>
    <scope>NUCLEOTIDE SEQUENCE [LARGE SCALE GENOMIC DNA]</scope>
    <source>
        <strain evidence="20">Mac39</strain>
    </source>
</reference>
<dbReference type="GO" id="GO:0003700">
    <property type="term" value="F:DNA-binding transcription factor activity"/>
    <property type="evidence" value="ECO:0007669"/>
    <property type="project" value="UniProtKB-UniRule"/>
</dbReference>
<evidence type="ECO:0000256" key="1">
    <source>
        <dbReference type="ARBA" id="ARBA00022504"/>
    </source>
</evidence>
<keyword evidence="14 18" id="KW-1035">Host cytoplasm</keyword>
<keyword evidence="17 18" id="KW-1078">G1/S host cell cycle checkpoint dysregulation by virus</keyword>
<dbReference type="GO" id="GO:0039645">
    <property type="term" value="P:symbiont-mediated perturbation of host cell cycle G1/S transition checkpoint"/>
    <property type="evidence" value="ECO:0007669"/>
    <property type="project" value="UniProtKB-UniRule"/>
</dbReference>
<keyword evidence="15" id="KW-0922">Interferon antiviral system evasion</keyword>
<comment type="similarity">
    <text evidence="18 19">Belongs to the papillomaviridae E7 protein family.</text>
</comment>